<dbReference type="EMBL" id="LT555008">
    <property type="protein sequence ID" value="SAM09352.1"/>
    <property type="molecule type" value="Genomic_DNA"/>
</dbReference>
<comment type="subcellular location">
    <subcellularLocation>
        <location evidence="1">Golgi apparatus membrane</location>
        <topology evidence="1">Peripheral membrane protein</topology>
    </subcellularLocation>
</comment>
<keyword evidence="4" id="KW-0813">Transport</keyword>
<keyword evidence="11" id="KW-1185">Reference proteome</keyword>
<keyword evidence="6" id="KW-0333">Golgi apparatus</keyword>
<dbReference type="GO" id="GO:0000139">
    <property type="term" value="C:Golgi membrane"/>
    <property type="evidence" value="ECO:0007669"/>
    <property type="project" value="UniProtKB-SubCell"/>
</dbReference>
<evidence type="ECO:0000256" key="3">
    <source>
        <dbReference type="ARBA" id="ARBA00020984"/>
    </source>
</evidence>
<name>A0A168T285_ABSGL</name>
<dbReference type="PANTHER" id="PTHR21443">
    <property type="entry name" value="CONSERVED OLIGOMERIC GOLGI COMPLEX COMPONENT 7"/>
    <property type="match status" value="1"/>
</dbReference>
<dbReference type="OrthoDB" id="249612at2759"/>
<dbReference type="AlphaFoldDB" id="A0A168T285"/>
<evidence type="ECO:0000256" key="1">
    <source>
        <dbReference type="ARBA" id="ARBA00004395"/>
    </source>
</evidence>
<dbReference type="GO" id="GO:0006886">
    <property type="term" value="P:intracellular protein transport"/>
    <property type="evidence" value="ECO:0007669"/>
    <property type="project" value="InterPro"/>
</dbReference>
<dbReference type="GO" id="GO:0006890">
    <property type="term" value="P:retrograde vesicle-mediated transport, Golgi to endoplasmic reticulum"/>
    <property type="evidence" value="ECO:0007669"/>
    <property type="project" value="TreeGrafter"/>
</dbReference>
<proteinExistence type="inferred from homology"/>
<gene>
    <name evidence="10" type="primary">ABSGL_15028.1 scaffold 15162</name>
</gene>
<evidence type="ECO:0000256" key="2">
    <source>
        <dbReference type="ARBA" id="ARBA00005831"/>
    </source>
</evidence>
<evidence type="ECO:0000313" key="10">
    <source>
        <dbReference type="EMBL" id="SAM09352.1"/>
    </source>
</evidence>
<evidence type="ECO:0000256" key="4">
    <source>
        <dbReference type="ARBA" id="ARBA00022448"/>
    </source>
</evidence>
<evidence type="ECO:0000256" key="5">
    <source>
        <dbReference type="ARBA" id="ARBA00022927"/>
    </source>
</evidence>
<dbReference type="InParanoid" id="A0A168T285"/>
<keyword evidence="7" id="KW-0472">Membrane</keyword>
<feature type="region of interest" description="Disordered" evidence="9">
    <location>
        <begin position="27"/>
        <end position="46"/>
    </location>
</feature>
<dbReference type="InterPro" id="IPR019335">
    <property type="entry name" value="COG7"/>
</dbReference>
<accession>A0A168T285</accession>
<evidence type="ECO:0000256" key="7">
    <source>
        <dbReference type="ARBA" id="ARBA00023136"/>
    </source>
</evidence>
<comment type="similarity">
    <text evidence="2">Belongs to the COG7 family.</text>
</comment>
<dbReference type="PANTHER" id="PTHR21443:SF0">
    <property type="entry name" value="CONSERVED OLIGOMERIC GOLGI COMPLEX SUBUNIT 7"/>
    <property type="match status" value="1"/>
</dbReference>
<dbReference type="OMA" id="CKTRMED"/>
<dbReference type="GO" id="GO:0017119">
    <property type="term" value="C:Golgi transport complex"/>
    <property type="evidence" value="ECO:0007669"/>
    <property type="project" value="InterPro"/>
</dbReference>
<organism evidence="10">
    <name type="scientific">Absidia glauca</name>
    <name type="common">Pin mould</name>
    <dbReference type="NCBI Taxonomy" id="4829"/>
    <lineage>
        <taxon>Eukaryota</taxon>
        <taxon>Fungi</taxon>
        <taxon>Fungi incertae sedis</taxon>
        <taxon>Mucoromycota</taxon>
        <taxon>Mucoromycotina</taxon>
        <taxon>Mucoromycetes</taxon>
        <taxon>Mucorales</taxon>
        <taxon>Cunninghamellaceae</taxon>
        <taxon>Absidia</taxon>
    </lineage>
</organism>
<evidence type="ECO:0000256" key="9">
    <source>
        <dbReference type="SAM" id="MobiDB-lite"/>
    </source>
</evidence>
<evidence type="ECO:0000256" key="6">
    <source>
        <dbReference type="ARBA" id="ARBA00023034"/>
    </source>
</evidence>
<keyword evidence="5" id="KW-0653">Protein transport</keyword>
<protein>
    <recommendedName>
        <fullName evidence="3">Conserved oligomeric Golgi complex subunit 7</fullName>
    </recommendedName>
    <alternativeName>
        <fullName evidence="8">Component of oligomeric Golgi complex 7</fullName>
    </alternativeName>
</protein>
<sequence>MSTPLDVTCFSDANFNAKAWINASINLPSSNENRDTTTSIDAPPSQSAASVEQETAAMITKLQLASEEASRQVGQLTDQVIKSMPHILYEVKLITDDARATHQGIQKVKENMGGVDLGTDGALDKLRQLHLCKTRMEDCLSALMEAENWNNLESEVSKVMNNNDFEGAESRLQDALSYLGTTHQPKP</sequence>
<evidence type="ECO:0000256" key="8">
    <source>
        <dbReference type="ARBA" id="ARBA00031345"/>
    </source>
</evidence>
<dbReference type="Pfam" id="PF10191">
    <property type="entry name" value="COG7"/>
    <property type="match status" value="1"/>
</dbReference>
<reference evidence="10" key="1">
    <citation type="submission" date="2016-04" db="EMBL/GenBank/DDBJ databases">
        <authorList>
            <person name="Evans L.H."/>
            <person name="Alamgir A."/>
            <person name="Owens N."/>
            <person name="Weber N.D."/>
            <person name="Virtaneva K."/>
            <person name="Barbian K."/>
            <person name="Babar A."/>
            <person name="Rosenke K."/>
        </authorList>
    </citation>
    <scope>NUCLEOTIDE SEQUENCE [LARGE SCALE GENOMIC DNA]</scope>
    <source>
        <strain evidence="10">CBS 101.48</strain>
    </source>
</reference>
<evidence type="ECO:0000313" key="11">
    <source>
        <dbReference type="Proteomes" id="UP000078561"/>
    </source>
</evidence>
<dbReference type="STRING" id="4829.A0A168T285"/>
<dbReference type="GO" id="GO:0007030">
    <property type="term" value="P:Golgi organization"/>
    <property type="evidence" value="ECO:0007669"/>
    <property type="project" value="TreeGrafter"/>
</dbReference>
<dbReference type="Proteomes" id="UP000078561">
    <property type="component" value="Unassembled WGS sequence"/>
</dbReference>